<organism evidence="1 2">
    <name type="scientific">Massilia forsythiae</name>
    <dbReference type="NCBI Taxonomy" id="2728020"/>
    <lineage>
        <taxon>Bacteria</taxon>
        <taxon>Pseudomonadati</taxon>
        <taxon>Pseudomonadota</taxon>
        <taxon>Betaproteobacteria</taxon>
        <taxon>Burkholderiales</taxon>
        <taxon>Oxalobacteraceae</taxon>
        <taxon>Telluria group</taxon>
        <taxon>Massilia</taxon>
    </lineage>
</organism>
<dbReference type="AlphaFoldDB" id="A0A7Z2VU15"/>
<dbReference type="Proteomes" id="UP000502415">
    <property type="component" value="Chromosome"/>
</dbReference>
<protein>
    <submittedName>
        <fullName evidence="1">Uncharacterized protein</fullName>
    </submittedName>
</protein>
<proteinExistence type="predicted"/>
<dbReference type="Pfam" id="PF20242">
    <property type="entry name" value="Emfourin"/>
    <property type="match status" value="1"/>
</dbReference>
<name>A0A7Z2VU15_9BURK</name>
<sequence length="95" mass="9988">MKISAIASGGFAGRVERLEVDTACRPDGKSIEALLEQLDFFGAQPAAGCPIGADLQRWEITADDGRRCRSVVLHEDGAPAGAGWQALLAHLRTGA</sequence>
<dbReference type="RefSeq" id="WP_169433999.1">
    <property type="nucleotide sequence ID" value="NZ_CP051685.1"/>
</dbReference>
<accession>A0A7Z2VU15</accession>
<dbReference type="EMBL" id="CP051685">
    <property type="protein sequence ID" value="QJD99102.1"/>
    <property type="molecule type" value="Genomic_DNA"/>
</dbReference>
<evidence type="ECO:0000313" key="1">
    <source>
        <dbReference type="EMBL" id="QJD99102.1"/>
    </source>
</evidence>
<gene>
    <name evidence="1" type="ORF">HH212_02840</name>
</gene>
<reference evidence="1 2" key="1">
    <citation type="submission" date="2020-04" db="EMBL/GenBank/DDBJ databases">
        <title>Genome sequencing of novel species.</title>
        <authorList>
            <person name="Heo J."/>
            <person name="Kim S.-J."/>
            <person name="Kim J.-S."/>
            <person name="Hong S.-B."/>
            <person name="Kwon S.-W."/>
        </authorList>
    </citation>
    <scope>NUCLEOTIDE SEQUENCE [LARGE SCALE GENOMIC DNA]</scope>
    <source>
        <strain evidence="1 2">GN2-R2</strain>
    </source>
</reference>
<dbReference type="InterPro" id="IPR049457">
    <property type="entry name" value="Emfourin"/>
</dbReference>
<evidence type="ECO:0000313" key="2">
    <source>
        <dbReference type="Proteomes" id="UP000502415"/>
    </source>
</evidence>
<keyword evidence="2" id="KW-1185">Reference proteome</keyword>
<dbReference type="KEGG" id="mfy:HH212_02840"/>